<evidence type="ECO:0000259" key="1">
    <source>
        <dbReference type="PROSITE" id="PS50042"/>
    </source>
</evidence>
<organism evidence="2 3">
    <name type="scientific">bacterium (Candidatus Blackallbacteria) CG17_big_fil_post_rev_8_21_14_2_50_48_46</name>
    <dbReference type="NCBI Taxonomy" id="2014261"/>
    <lineage>
        <taxon>Bacteria</taxon>
        <taxon>Candidatus Blackallbacteria</taxon>
    </lineage>
</organism>
<dbReference type="Pfam" id="PF00027">
    <property type="entry name" value="cNMP_binding"/>
    <property type="match status" value="1"/>
</dbReference>
<name>A0A2M7G0T5_9BACT</name>
<proteinExistence type="predicted"/>
<sequence>MVNSVNPQLQTFSAGEILFREGEAGDRVFFIMQGRVKVHQTHSEGHEQELAQLADGDIVGEMAVLDDRPRSATVTALEETDVMVVLKENFLASMEQQPQLAIRFLKLLSDRIHRLNDKFRDALATPS</sequence>
<evidence type="ECO:0000313" key="2">
    <source>
        <dbReference type="EMBL" id="PIW15325.1"/>
    </source>
</evidence>
<protein>
    <recommendedName>
        <fullName evidence="1">Cyclic nucleotide-binding domain-containing protein</fullName>
    </recommendedName>
</protein>
<evidence type="ECO:0000313" key="3">
    <source>
        <dbReference type="Proteomes" id="UP000231019"/>
    </source>
</evidence>
<dbReference type="Gene3D" id="2.60.120.10">
    <property type="entry name" value="Jelly Rolls"/>
    <property type="match status" value="1"/>
</dbReference>
<comment type="caution">
    <text evidence="2">The sequence shown here is derived from an EMBL/GenBank/DDBJ whole genome shotgun (WGS) entry which is preliminary data.</text>
</comment>
<dbReference type="CDD" id="cd00038">
    <property type="entry name" value="CAP_ED"/>
    <property type="match status" value="1"/>
</dbReference>
<dbReference type="InterPro" id="IPR018488">
    <property type="entry name" value="cNMP-bd_CS"/>
</dbReference>
<gene>
    <name evidence="2" type="ORF">COW36_18085</name>
</gene>
<dbReference type="Proteomes" id="UP000231019">
    <property type="component" value="Unassembled WGS sequence"/>
</dbReference>
<dbReference type="InterPro" id="IPR014710">
    <property type="entry name" value="RmlC-like_jellyroll"/>
</dbReference>
<dbReference type="SMART" id="SM00100">
    <property type="entry name" value="cNMP"/>
    <property type="match status" value="1"/>
</dbReference>
<accession>A0A2M7G0T5</accession>
<feature type="domain" description="Cyclic nucleotide-binding" evidence="1">
    <location>
        <begin position="1"/>
        <end position="90"/>
    </location>
</feature>
<dbReference type="InterPro" id="IPR000595">
    <property type="entry name" value="cNMP-bd_dom"/>
</dbReference>
<dbReference type="EMBL" id="PFFQ01000053">
    <property type="protein sequence ID" value="PIW15325.1"/>
    <property type="molecule type" value="Genomic_DNA"/>
</dbReference>
<dbReference type="PROSITE" id="PS50042">
    <property type="entry name" value="CNMP_BINDING_3"/>
    <property type="match status" value="1"/>
</dbReference>
<dbReference type="PANTHER" id="PTHR23011">
    <property type="entry name" value="CYCLIC NUCLEOTIDE-BINDING DOMAIN CONTAINING PROTEIN"/>
    <property type="match status" value="1"/>
</dbReference>
<dbReference type="SUPFAM" id="SSF51206">
    <property type="entry name" value="cAMP-binding domain-like"/>
    <property type="match status" value="1"/>
</dbReference>
<dbReference type="PRINTS" id="PR00103">
    <property type="entry name" value="CAMPKINASE"/>
</dbReference>
<dbReference type="PROSITE" id="PS00889">
    <property type="entry name" value="CNMP_BINDING_2"/>
    <property type="match status" value="1"/>
</dbReference>
<reference evidence="2 3" key="1">
    <citation type="submission" date="2017-09" db="EMBL/GenBank/DDBJ databases">
        <title>Depth-based differentiation of microbial function through sediment-hosted aquifers and enrichment of novel symbionts in the deep terrestrial subsurface.</title>
        <authorList>
            <person name="Probst A.J."/>
            <person name="Ladd B."/>
            <person name="Jarett J.K."/>
            <person name="Geller-Mcgrath D.E."/>
            <person name="Sieber C.M."/>
            <person name="Emerson J.B."/>
            <person name="Anantharaman K."/>
            <person name="Thomas B.C."/>
            <person name="Malmstrom R."/>
            <person name="Stieglmeier M."/>
            <person name="Klingl A."/>
            <person name="Woyke T."/>
            <person name="Ryan C.M."/>
            <person name="Banfield J.F."/>
        </authorList>
    </citation>
    <scope>NUCLEOTIDE SEQUENCE [LARGE SCALE GENOMIC DNA]</scope>
    <source>
        <strain evidence="2">CG17_big_fil_post_rev_8_21_14_2_50_48_46</strain>
    </source>
</reference>
<dbReference type="PANTHER" id="PTHR23011:SF28">
    <property type="entry name" value="CYCLIC NUCLEOTIDE-BINDING DOMAIN CONTAINING PROTEIN"/>
    <property type="match status" value="1"/>
</dbReference>
<dbReference type="InterPro" id="IPR018490">
    <property type="entry name" value="cNMP-bd_dom_sf"/>
</dbReference>
<dbReference type="AlphaFoldDB" id="A0A2M7G0T5"/>